<sequence length="172" mass="18572">MKARYDVDAVVAMSLIRMAAADRALALWQRPSGERLARLGLDALLAGVDAPSLRLLAGLGRREYGEAPELFDRVLEELDLLPLLPEDLRTARWAAAGWWARRIVEREVDPLDGARLIWQEAAAELGYPAALQPMVELATAIDGSTHASGLAEGVIATAQHLLDTGTCPARAV</sequence>
<reference evidence="1" key="1">
    <citation type="submission" date="2024-06" db="EMBL/GenBank/DDBJ databases">
        <title>The genome sequences of Kitasatospora sp. strain HUAS MG31.</title>
        <authorList>
            <person name="Mo P."/>
        </authorList>
    </citation>
    <scope>NUCLEOTIDE SEQUENCE</scope>
    <source>
        <strain evidence="1">HUAS MG31</strain>
    </source>
</reference>
<organism evidence="1">
    <name type="scientific">Kitasatospora camelliae</name>
    <dbReference type="NCBI Taxonomy" id="3156397"/>
    <lineage>
        <taxon>Bacteria</taxon>
        <taxon>Bacillati</taxon>
        <taxon>Actinomycetota</taxon>
        <taxon>Actinomycetes</taxon>
        <taxon>Kitasatosporales</taxon>
        <taxon>Streptomycetaceae</taxon>
        <taxon>Kitasatospora</taxon>
    </lineage>
</organism>
<gene>
    <name evidence="1" type="ORF">ABWK59_34160</name>
</gene>
<name>A0AAU8K6F8_9ACTN</name>
<dbReference type="EMBL" id="CP159872">
    <property type="protein sequence ID" value="XCM83615.1"/>
    <property type="molecule type" value="Genomic_DNA"/>
</dbReference>
<protein>
    <submittedName>
        <fullName evidence="1">Uncharacterized protein</fullName>
    </submittedName>
</protein>
<accession>A0AAU8K6F8</accession>
<dbReference type="AlphaFoldDB" id="A0AAU8K6F8"/>
<evidence type="ECO:0000313" key="1">
    <source>
        <dbReference type="EMBL" id="XCM83615.1"/>
    </source>
</evidence>
<dbReference type="KEGG" id="kcm:ABWK59_34160"/>
<proteinExistence type="predicted"/>
<dbReference type="RefSeq" id="WP_354644551.1">
    <property type="nucleotide sequence ID" value="NZ_CP159872.1"/>
</dbReference>